<dbReference type="Pfam" id="PF01522">
    <property type="entry name" value="Polysacc_deac_1"/>
    <property type="match status" value="1"/>
</dbReference>
<dbReference type="Gene3D" id="3.20.20.370">
    <property type="entry name" value="Glycoside hydrolase/deacetylase"/>
    <property type="match status" value="1"/>
</dbReference>
<feature type="domain" description="LysM" evidence="5">
    <location>
        <begin position="229"/>
        <end position="273"/>
    </location>
</feature>
<dbReference type="InterPro" id="IPR002509">
    <property type="entry name" value="NODB_dom"/>
</dbReference>
<dbReference type="EMBL" id="FMKA01000010">
    <property type="protein sequence ID" value="SCP97435.1"/>
    <property type="molecule type" value="Genomic_DNA"/>
</dbReference>
<dbReference type="InterPro" id="IPR036779">
    <property type="entry name" value="LysM_dom_sf"/>
</dbReference>
<accession>A0A1D3TTV0</accession>
<keyword evidence="7" id="KW-1185">Reference proteome</keyword>
<feature type="domain" description="NodB homology" evidence="4">
    <location>
        <begin position="35"/>
        <end position="216"/>
    </location>
</feature>
<dbReference type="GO" id="GO:0046872">
    <property type="term" value="F:metal ion binding"/>
    <property type="evidence" value="ECO:0007669"/>
    <property type="project" value="UniProtKB-KW"/>
</dbReference>
<organism evidence="6 7">
    <name type="scientific">Anaerobium acetethylicum</name>
    <dbReference type="NCBI Taxonomy" id="1619234"/>
    <lineage>
        <taxon>Bacteria</taxon>
        <taxon>Bacillati</taxon>
        <taxon>Bacillota</taxon>
        <taxon>Clostridia</taxon>
        <taxon>Lachnospirales</taxon>
        <taxon>Lachnospiraceae</taxon>
        <taxon>Anaerobium</taxon>
    </lineage>
</organism>
<dbReference type="InterPro" id="IPR018392">
    <property type="entry name" value="LysM"/>
</dbReference>
<proteinExistence type="predicted"/>
<gene>
    <name evidence="6" type="ORF">SAMN05421730_101093</name>
</gene>
<evidence type="ECO:0000256" key="1">
    <source>
        <dbReference type="ARBA" id="ARBA00022723"/>
    </source>
</evidence>
<feature type="domain" description="LysM" evidence="5">
    <location>
        <begin position="360"/>
        <end position="404"/>
    </location>
</feature>
<dbReference type="GO" id="GO:0016020">
    <property type="term" value="C:membrane"/>
    <property type="evidence" value="ECO:0007669"/>
    <property type="project" value="TreeGrafter"/>
</dbReference>
<dbReference type="Proteomes" id="UP000199315">
    <property type="component" value="Unassembled WGS sequence"/>
</dbReference>
<dbReference type="InterPro" id="IPR011330">
    <property type="entry name" value="Glyco_hydro/deAcase_b/a-brl"/>
</dbReference>
<dbReference type="PANTHER" id="PTHR10587">
    <property type="entry name" value="GLYCOSYL TRANSFERASE-RELATED"/>
    <property type="match status" value="1"/>
</dbReference>
<evidence type="ECO:0000259" key="5">
    <source>
        <dbReference type="PROSITE" id="PS51782"/>
    </source>
</evidence>
<reference evidence="6 7" key="1">
    <citation type="submission" date="2016-09" db="EMBL/GenBank/DDBJ databases">
        <authorList>
            <person name="Capua I."/>
            <person name="De Benedictis P."/>
            <person name="Joannis T."/>
            <person name="Lombin L.H."/>
            <person name="Cattoli G."/>
        </authorList>
    </citation>
    <scope>NUCLEOTIDE SEQUENCE [LARGE SCALE GENOMIC DNA]</scope>
    <source>
        <strain evidence="6 7">GluBS11</strain>
    </source>
</reference>
<keyword evidence="3" id="KW-0732">Signal</keyword>
<dbReference type="InterPro" id="IPR050248">
    <property type="entry name" value="Polysacc_deacetylase_ArnD"/>
</dbReference>
<name>A0A1D3TTV0_9FIRM</name>
<evidence type="ECO:0000256" key="3">
    <source>
        <dbReference type="SAM" id="SignalP"/>
    </source>
</evidence>
<dbReference type="CDD" id="cd10917">
    <property type="entry name" value="CE4_NodB_like_6s_7s"/>
    <property type="match status" value="1"/>
</dbReference>
<evidence type="ECO:0000313" key="6">
    <source>
        <dbReference type="EMBL" id="SCP97435.1"/>
    </source>
</evidence>
<dbReference type="STRING" id="1619234.SAMN05421730_101093"/>
<evidence type="ECO:0000259" key="4">
    <source>
        <dbReference type="PROSITE" id="PS51677"/>
    </source>
</evidence>
<feature type="domain" description="LysM" evidence="5">
    <location>
        <begin position="295"/>
        <end position="339"/>
    </location>
</feature>
<dbReference type="SMART" id="SM00257">
    <property type="entry name" value="LysM"/>
    <property type="match status" value="3"/>
</dbReference>
<evidence type="ECO:0000256" key="2">
    <source>
        <dbReference type="ARBA" id="ARBA00022801"/>
    </source>
</evidence>
<dbReference type="PROSITE" id="PS51782">
    <property type="entry name" value="LYSM"/>
    <property type="match status" value="3"/>
</dbReference>
<dbReference type="GO" id="GO:0016810">
    <property type="term" value="F:hydrolase activity, acting on carbon-nitrogen (but not peptide) bonds"/>
    <property type="evidence" value="ECO:0007669"/>
    <property type="project" value="InterPro"/>
</dbReference>
<keyword evidence="2" id="KW-0378">Hydrolase</keyword>
<evidence type="ECO:0000313" key="7">
    <source>
        <dbReference type="Proteomes" id="UP000199315"/>
    </source>
</evidence>
<dbReference type="OrthoDB" id="9806342at2"/>
<dbReference type="SUPFAM" id="SSF54106">
    <property type="entry name" value="LysM domain"/>
    <property type="match status" value="3"/>
</dbReference>
<feature type="signal peptide" evidence="3">
    <location>
        <begin position="1"/>
        <end position="20"/>
    </location>
</feature>
<dbReference type="SUPFAM" id="SSF88713">
    <property type="entry name" value="Glycoside hydrolase/deacetylase"/>
    <property type="match status" value="1"/>
</dbReference>
<dbReference type="GO" id="GO:0005975">
    <property type="term" value="P:carbohydrate metabolic process"/>
    <property type="evidence" value="ECO:0007669"/>
    <property type="project" value="InterPro"/>
</dbReference>
<sequence length="405" mass="42767">MLTVMMLMLIAAYPAAEAKAAEASQLVSKGNTTEKVIALTFDDGDDGGNIAALLQILSDNGVKATFFLTGKAVESHPQKIKDIIAKGHAIGNHTYSHPYFTQITAEQMKAEVEKADALIRNLTGLTTKPYFRPPYGAYNAGVLQAMGEAGYTKTVTWTIDTIDWEGRSAAEMTQKVLGNAVPGAIILMHAGSGAVNTPAALPGIISGLKTAGYRFVTIPELLGFSTNSVQYVVKAGDTLYRIARLYGVTVQQIAAANNIANINLIYTGQVLQIPGTGGTTPPVTPTTPTTPSAEIKCTVKAGDTLYRIAKLYGVTVQQLAAANKIANINLIFVGQVLTIPGTGGTVTPVTPVTPTTPAVTKYTVKAGDTLYKISLVYKVTVQQLVTSNKIVNPNLIFVGQVLIIP</sequence>
<feature type="chain" id="PRO_5008921805" evidence="3">
    <location>
        <begin position="21"/>
        <end position="405"/>
    </location>
</feature>
<dbReference type="PANTHER" id="PTHR10587:SF133">
    <property type="entry name" value="CHITIN DEACETYLASE 1-RELATED"/>
    <property type="match status" value="1"/>
</dbReference>
<protein>
    <submittedName>
        <fullName evidence="6">Peptidoglycan/xylan/chitin deacetylase, PgdA/CDA1 family</fullName>
    </submittedName>
</protein>
<keyword evidence="1" id="KW-0479">Metal-binding</keyword>
<dbReference type="Gene3D" id="3.10.350.10">
    <property type="entry name" value="LysM domain"/>
    <property type="match status" value="3"/>
</dbReference>
<dbReference type="CDD" id="cd00118">
    <property type="entry name" value="LysM"/>
    <property type="match status" value="3"/>
</dbReference>
<dbReference type="AlphaFoldDB" id="A0A1D3TTV0"/>
<dbReference type="Pfam" id="PF01476">
    <property type="entry name" value="LysM"/>
    <property type="match status" value="3"/>
</dbReference>
<dbReference type="PROSITE" id="PS51677">
    <property type="entry name" value="NODB"/>
    <property type="match status" value="1"/>
</dbReference>